<protein>
    <submittedName>
        <fullName evidence="2">Uncharacterized protein</fullName>
    </submittedName>
</protein>
<organism evidence="2 3">
    <name type="scientific">Phytomonospora endophytica</name>
    <dbReference type="NCBI Taxonomy" id="714109"/>
    <lineage>
        <taxon>Bacteria</taxon>
        <taxon>Bacillati</taxon>
        <taxon>Actinomycetota</taxon>
        <taxon>Actinomycetes</taxon>
        <taxon>Micromonosporales</taxon>
        <taxon>Micromonosporaceae</taxon>
        <taxon>Phytomonospora</taxon>
    </lineage>
</organism>
<sequence>MQYDETNEGVTFIRDDHAQFFYTIPDGWHRVAAEDGGTGPTSSIASTEADDPDEERKASVLAGVMREIPSGDDLEKGALMLAKGWAQLSDSRSNAVFAEETSRAFTLDGHPAATAALRADFPESDTGSLYLRMTVVEVVEGYYSYLAGTAHPEAADLRAAVDGVHRDLIVVMA</sequence>
<dbReference type="EMBL" id="JACHGT010000002">
    <property type="protein sequence ID" value="MBB6032968.1"/>
    <property type="molecule type" value="Genomic_DNA"/>
</dbReference>
<dbReference type="Gene3D" id="3.40.1000.10">
    <property type="entry name" value="Mog1/PsbP, alpha/beta/alpha sandwich"/>
    <property type="match status" value="1"/>
</dbReference>
<evidence type="ECO:0000313" key="2">
    <source>
        <dbReference type="EMBL" id="MBB6032968.1"/>
    </source>
</evidence>
<dbReference type="RefSeq" id="WP_184785892.1">
    <property type="nucleotide sequence ID" value="NZ_BONT01000020.1"/>
</dbReference>
<dbReference type="Proteomes" id="UP000548476">
    <property type="component" value="Unassembled WGS sequence"/>
</dbReference>
<comment type="caution">
    <text evidence="2">The sequence shown here is derived from an EMBL/GenBank/DDBJ whole genome shotgun (WGS) entry which is preliminary data.</text>
</comment>
<proteinExistence type="predicted"/>
<feature type="region of interest" description="Disordered" evidence="1">
    <location>
        <begin position="32"/>
        <end position="57"/>
    </location>
</feature>
<reference evidence="2 3" key="1">
    <citation type="submission" date="2020-08" db="EMBL/GenBank/DDBJ databases">
        <title>Genomic Encyclopedia of Type Strains, Phase IV (KMG-IV): sequencing the most valuable type-strain genomes for metagenomic binning, comparative biology and taxonomic classification.</title>
        <authorList>
            <person name="Goeker M."/>
        </authorList>
    </citation>
    <scope>NUCLEOTIDE SEQUENCE [LARGE SCALE GENOMIC DNA]</scope>
    <source>
        <strain evidence="2 3">YIM 65646</strain>
    </source>
</reference>
<keyword evidence="3" id="KW-1185">Reference proteome</keyword>
<dbReference type="AlphaFoldDB" id="A0A841FGJ5"/>
<gene>
    <name evidence="2" type="ORF">HNR73_000815</name>
</gene>
<evidence type="ECO:0000256" key="1">
    <source>
        <dbReference type="SAM" id="MobiDB-lite"/>
    </source>
</evidence>
<evidence type="ECO:0000313" key="3">
    <source>
        <dbReference type="Proteomes" id="UP000548476"/>
    </source>
</evidence>
<name>A0A841FGJ5_9ACTN</name>
<accession>A0A841FGJ5</accession>